<comment type="caution">
    <text evidence="1">The sequence shown here is derived from an EMBL/GenBank/DDBJ whole genome shotgun (WGS) entry which is preliminary data.</text>
</comment>
<keyword evidence="2" id="KW-1185">Reference proteome</keyword>
<dbReference type="AlphaFoldDB" id="I4EJJ2"/>
<dbReference type="PANTHER" id="PTHR37170">
    <property type="entry name" value="GLUTAREDOXIN-RELATED"/>
    <property type="match status" value="1"/>
</dbReference>
<sequence length="149" mass="16346">MPLIPEKDQEQMRTLFADRLEHPVRLDLYTRTSPPGTSGQECLTCDETRQLLEEVAALSDKLELRVHDLSIPGQPVPETGIEEVPVIVFSGQNKGTLRFIGAPAGYEASTLIEDLVNVSRGTTGLQFHSREVLAGLTAPVHIKVFVTPT</sequence>
<proteinExistence type="predicted"/>
<gene>
    <name evidence="1" type="ORF">NITHO_4060008</name>
</gene>
<dbReference type="PANTHER" id="PTHR37170:SF1">
    <property type="entry name" value="GLUTAREDOXIN-LIKE PROTEIN"/>
    <property type="match status" value="1"/>
</dbReference>
<evidence type="ECO:0000313" key="2">
    <source>
        <dbReference type="Proteomes" id="UP000004221"/>
    </source>
</evidence>
<dbReference type="Gene3D" id="3.40.30.10">
    <property type="entry name" value="Glutaredoxin"/>
    <property type="match status" value="1"/>
</dbReference>
<dbReference type="Proteomes" id="UP000004221">
    <property type="component" value="Unassembled WGS sequence"/>
</dbReference>
<evidence type="ECO:0000313" key="1">
    <source>
        <dbReference type="EMBL" id="CCF84854.1"/>
    </source>
</evidence>
<name>I4EJJ2_9BACT</name>
<dbReference type="InterPro" id="IPR036249">
    <property type="entry name" value="Thioredoxin-like_sf"/>
</dbReference>
<protein>
    <submittedName>
        <fullName evidence="1">Glutaredoxin-like domain protein</fullName>
    </submittedName>
</protein>
<accession>I4EJJ2</accession>
<dbReference type="SUPFAM" id="SSF52833">
    <property type="entry name" value="Thioredoxin-like"/>
    <property type="match status" value="1"/>
</dbReference>
<dbReference type="EMBL" id="CAGS01000342">
    <property type="protein sequence ID" value="CCF84854.1"/>
    <property type="molecule type" value="Genomic_DNA"/>
</dbReference>
<organism evidence="1 2">
    <name type="scientific">Nitrolancea hollandica Lb</name>
    <dbReference type="NCBI Taxonomy" id="1129897"/>
    <lineage>
        <taxon>Bacteria</taxon>
        <taxon>Pseudomonadati</taxon>
        <taxon>Thermomicrobiota</taxon>
        <taxon>Thermomicrobia</taxon>
        <taxon>Sphaerobacterales</taxon>
        <taxon>Sphaerobacterineae</taxon>
        <taxon>Sphaerobacteraceae</taxon>
        <taxon>Nitrolancea</taxon>
    </lineage>
</organism>
<dbReference type="RefSeq" id="WP_008479336.1">
    <property type="nucleotide sequence ID" value="NZ_CAGS01000342.1"/>
</dbReference>
<reference evidence="1 2" key="1">
    <citation type="journal article" date="2012" name="ISME J.">
        <title>Nitrification expanded: discovery, physiology and genomics of a nitrite-oxidizing bacterium from the phylum Chloroflexi.</title>
        <authorList>
            <person name="Sorokin D.Y."/>
            <person name="Lucker S."/>
            <person name="Vejmelkova D."/>
            <person name="Kostrikina N.A."/>
            <person name="Kleerebezem R."/>
            <person name="Rijpstra W.I."/>
            <person name="Damste J.S."/>
            <person name="Le Paslier D."/>
            <person name="Muyzer G."/>
            <person name="Wagner M."/>
            <person name="van Loosdrecht M.C."/>
            <person name="Daims H."/>
        </authorList>
    </citation>
    <scope>NUCLEOTIDE SEQUENCE [LARGE SCALE GENOMIC DNA]</scope>
    <source>
        <strain evidence="2">none</strain>
    </source>
</reference>